<accession>A0A8J3PSK5</accession>
<reference evidence="2 3" key="1">
    <citation type="submission" date="2021-01" db="EMBL/GenBank/DDBJ databases">
        <title>Whole genome shotgun sequence of Planotetraspora kaengkrachanensis NBRC 104272.</title>
        <authorList>
            <person name="Komaki H."/>
            <person name="Tamura T."/>
        </authorList>
    </citation>
    <scope>NUCLEOTIDE SEQUENCE [LARGE SCALE GENOMIC DNA]</scope>
    <source>
        <strain evidence="2 3">NBRC 104272</strain>
    </source>
</reference>
<protein>
    <submittedName>
        <fullName evidence="2">Uncharacterized protein</fullName>
    </submittedName>
</protein>
<dbReference type="Proteomes" id="UP000630097">
    <property type="component" value="Unassembled WGS sequence"/>
</dbReference>
<evidence type="ECO:0000313" key="3">
    <source>
        <dbReference type="Proteomes" id="UP000630097"/>
    </source>
</evidence>
<gene>
    <name evidence="2" type="ORF">Pka01_22400</name>
</gene>
<evidence type="ECO:0000313" key="2">
    <source>
        <dbReference type="EMBL" id="GIG79113.1"/>
    </source>
</evidence>
<name>A0A8J3PSK5_9ACTN</name>
<evidence type="ECO:0000256" key="1">
    <source>
        <dbReference type="SAM" id="MobiDB-lite"/>
    </source>
</evidence>
<comment type="caution">
    <text evidence="2">The sequence shown here is derived from an EMBL/GenBank/DDBJ whole genome shotgun (WGS) entry which is preliminary data.</text>
</comment>
<sequence>MGGASVMDSSCLSPLTFLRLRWPPELGRQPPLPGGRSPARTPLGLPGSPCRTYQNPQQIKVPVSGGSRVRLQVTMVRSSEEITYDGFVRVAWASAAFA</sequence>
<keyword evidence="3" id="KW-1185">Reference proteome</keyword>
<organism evidence="2 3">
    <name type="scientific">Planotetraspora kaengkrachanensis</name>
    <dbReference type="NCBI Taxonomy" id="575193"/>
    <lineage>
        <taxon>Bacteria</taxon>
        <taxon>Bacillati</taxon>
        <taxon>Actinomycetota</taxon>
        <taxon>Actinomycetes</taxon>
        <taxon>Streptosporangiales</taxon>
        <taxon>Streptosporangiaceae</taxon>
        <taxon>Planotetraspora</taxon>
    </lineage>
</organism>
<dbReference type="EMBL" id="BONV01000006">
    <property type="protein sequence ID" value="GIG79113.1"/>
    <property type="molecule type" value="Genomic_DNA"/>
</dbReference>
<proteinExistence type="predicted"/>
<dbReference type="AlphaFoldDB" id="A0A8J3PSK5"/>
<feature type="region of interest" description="Disordered" evidence="1">
    <location>
        <begin position="23"/>
        <end position="55"/>
    </location>
</feature>